<evidence type="ECO:0000313" key="8">
    <source>
        <dbReference type="Proteomes" id="UP000077271"/>
    </source>
</evidence>
<dbReference type="InterPro" id="IPR036188">
    <property type="entry name" value="FAD/NAD-bd_sf"/>
</dbReference>
<keyword evidence="2" id="KW-0285">Flavoprotein</keyword>
<reference evidence="7 8" key="1">
    <citation type="submission" date="2016-01" db="EMBL/GenBank/DDBJ databases">
        <title>Investigation of taxonomic status of Bacillus aminovorans.</title>
        <authorList>
            <person name="Verma A."/>
            <person name="Pal Y."/>
            <person name="Krishnamurthi S."/>
        </authorList>
    </citation>
    <scope>NUCLEOTIDE SEQUENCE [LARGE SCALE GENOMIC DNA]</scope>
    <source>
        <strain evidence="7 8">DSM 4337</strain>
    </source>
</reference>
<dbReference type="SUPFAM" id="SSF51905">
    <property type="entry name" value="FAD/NAD(P)-binding domain"/>
    <property type="match status" value="1"/>
</dbReference>
<dbReference type="AlphaFoldDB" id="A0A177KZE0"/>
<gene>
    <name evidence="7" type="ORF">AWH48_17445</name>
</gene>
<dbReference type="InterPro" id="IPR050493">
    <property type="entry name" value="FAD-dep_Monooxygenase_BioMet"/>
</dbReference>
<organism evidence="7 8">
    <name type="scientific">Domibacillus aminovorans</name>
    <dbReference type="NCBI Taxonomy" id="29332"/>
    <lineage>
        <taxon>Bacteria</taxon>
        <taxon>Bacillati</taxon>
        <taxon>Bacillota</taxon>
        <taxon>Bacilli</taxon>
        <taxon>Bacillales</taxon>
        <taxon>Bacillaceae</taxon>
        <taxon>Domibacillus</taxon>
    </lineage>
</organism>
<evidence type="ECO:0000256" key="4">
    <source>
        <dbReference type="ARBA" id="ARBA00023002"/>
    </source>
</evidence>
<evidence type="ECO:0000256" key="1">
    <source>
        <dbReference type="ARBA" id="ARBA00001974"/>
    </source>
</evidence>
<keyword evidence="5" id="KW-0503">Monooxygenase</keyword>
<dbReference type="Gene3D" id="3.50.50.60">
    <property type="entry name" value="FAD/NAD(P)-binding domain"/>
    <property type="match status" value="1"/>
</dbReference>
<name>A0A177KZE0_9BACI</name>
<dbReference type="GO" id="GO:0004497">
    <property type="term" value="F:monooxygenase activity"/>
    <property type="evidence" value="ECO:0007669"/>
    <property type="project" value="UniProtKB-KW"/>
</dbReference>
<dbReference type="OrthoDB" id="9766816at2"/>
<keyword evidence="3" id="KW-0274">FAD</keyword>
<dbReference type="Pfam" id="PF01494">
    <property type="entry name" value="FAD_binding_3"/>
    <property type="match status" value="1"/>
</dbReference>
<protein>
    <submittedName>
        <fullName evidence="7">3-hydroxybenzoate 6-hydroxylase</fullName>
    </submittedName>
</protein>
<dbReference type="Proteomes" id="UP000077271">
    <property type="component" value="Unassembled WGS sequence"/>
</dbReference>
<dbReference type="PANTHER" id="PTHR13789">
    <property type="entry name" value="MONOOXYGENASE"/>
    <property type="match status" value="1"/>
</dbReference>
<sequence length="394" mass="44181">MEHVSEVIVVGGGIGGLAAALGVVEAGKTVAVLEQAPQFGEVGAGIQLGPNAMAVLDRFGLVDEINKLAVFPKRLVLKDVYTGEELTALDLGEEFQERYAQPYIVMHRSDLHRVLLEACQRSNKITLFNDQAVQSAVENESGILVTNQRGETFAAEALIGADGLKSNMRKLFSDDEPICSEYVAYRGTIPINEISADNNLDDVIMWIGPNLHLVQYPVRRGELYNQVVVFKSFEYKEGSEDWGTPEEMDKRFEGCHPLVVNALSFIQRQIRWPMYDRLPIDNWTKGKITLLGDAAHPMLQYLAQGGCQALEDAACMADELLKNENDYETIFQNYQEQRIPRTAKVQTTARTWGEIIHAEDQLSLLLRDTIFKSREANDYSATDFLYGYHKSLVR</sequence>
<comment type="caution">
    <text evidence="7">The sequence shown here is derived from an EMBL/GenBank/DDBJ whole genome shotgun (WGS) entry which is preliminary data.</text>
</comment>
<keyword evidence="4" id="KW-0560">Oxidoreductase</keyword>
<dbReference type="GO" id="GO:0071949">
    <property type="term" value="F:FAD binding"/>
    <property type="evidence" value="ECO:0007669"/>
    <property type="project" value="InterPro"/>
</dbReference>
<dbReference type="EMBL" id="LQWZ01000008">
    <property type="protein sequence ID" value="OAH58537.1"/>
    <property type="molecule type" value="Genomic_DNA"/>
</dbReference>
<evidence type="ECO:0000256" key="5">
    <source>
        <dbReference type="ARBA" id="ARBA00023033"/>
    </source>
</evidence>
<dbReference type="PANTHER" id="PTHR13789:SF318">
    <property type="entry name" value="GERANYLGERANYL DIPHOSPHATE REDUCTASE"/>
    <property type="match status" value="1"/>
</dbReference>
<comment type="cofactor">
    <cofactor evidence="1">
        <name>FAD</name>
        <dbReference type="ChEBI" id="CHEBI:57692"/>
    </cofactor>
</comment>
<feature type="domain" description="FAD-binding" evidence="6">
    <location>
        <begin position="6"/>
        <end position="346"/>
    </location>
</feature>
<dbReference type="InterPro" id="IPR002938">
    <property type="entry name" value="FAD-bd"/>
</dbReference>
<evidence type="ECO:0000313" key="7">
    <source>
        <dbReference type="EMBL" id="OAH58537.1"/>
    </source>
</evidence>
<dbReference type="PRINTS" id="PR00420">
    <property type="entry name" value="RNGMNOXGNASE"/>
</dbReference>
<evidence type="ECO:0000256" key="3">
    <source>
        <dbReference type="ARBA" id="ARBA00022827"/>
    </source>
</evidence>
<proteinExistence type="predicted"/>
<dbReference type="SUPFAM" id="SSF54373">
    <property type="entry name" value="FAD-linked reductases, C-terminal domain"/>
    <property type="match status" value="1"/>
</dbReference>
<evidence type="ECO:0000259" key="6">
    <source>
        <dbReference type="Pfam" id="PF01494"/>
    </source>
</evidence>
<dbReference type="RefSeq" id="WP_018395406.1">
    <property type="nucleotide sequence ID" value="NZ_LQWZ01000008.1"/>
</dbReference>
<evidence type="ECO:0000256" key="2">
    <source>
        <dbReference type="ARBA" id="ARBA00022630"/>
    </source>
</evidence>
<accession>A0A177KZE0</accession>